<organism evidence="12 13">
    <name type="scientific">Desulfonispora thiosulfatigenes DSM 11270</name>
    <dbReference type="NCBI Taxonomy" id="656914"/>
    <lineage>
        <taxon>Bacteria</taxon>
        <taxon>Bacillati</taxon>
        <taxon>Bacillota</taxon>
        <taxon>Clostridia</taxon>
        <taxon>Eubacteriales</taxon>
        <taxon>Peptococcaceae</taxon>
        <taxon>Desulfonispora</taxon>
    </lineage>
</organism>
<dbReference type="GO" id="GO:0032993">
    <property type="term" value="C:protein-DNA complex"/>
    <property type="evidence" value="ECO:0007669"/>
    <property type="project" value="TreeGrafter"/>
</dbReference>
<evidence type="ECO:0000256" key="9">
    <source>
        <dbReference type="PROSITE-ProRule" id="PRU01091"/>
    </source>
</evidence>
<reference evidence="12 13" key="1">
    <citation type="submission" date="2017-04" db="EMBL/GenBank/DDBJ databases">
        <authorList>
            <person name="Afonso C.L."/>
            <person name="Miller P.J."/>
            <person name="Scott M.A."/>
            <person name="Spackman E."/>
            <person name="Goraichik I."/>
            <person name="Dimitrov K.M."/>
            <person name="Suarez D.L."/>
            <person name="Swayne D.E."/>
        </authorList>
    </citation>
    <scope>NUCLEOTIDE SEQUENCE [LARGE SCALE GENOMIC DNA]</scope>
    <source>
        <strain evidence="12 13">DSM 11270</strain>
    </source>
</reference>
<dbReference type="PROSITE" id="PS50110">
    <property type="entry name" value="RESPONSE_REGULATORY"/>
    <property type="match status" value="1"/>
</dbReference>
<keyword evidence="6" id="KW-0804">Transcription</keyword>
<dbReference type="PANTHER" id="PTHR48111">
    <property type="entry name" value="REGULATOR OF RPOS"/>
    <property type="match status" value="1"/>
</dbReference>
<dbReference type="Pfam" id="PF00072">
    <property type="entry name" value="Response_reg"/>
    <property type="match status" value="1"/>
</dbReference>
<accession>A0A1W1UPA6</accession>
<name>A0A1W1UPA6_DESTI</name>
<feature type="domain" description="Response regulatory" evidence="10">
    <location>
        <begin position="3"/>
        <end position="116"/>
    </location>
</feature>
<evidence type="ECO:0000259" key="10">
    <source>
        <dbReference type="PROSITE" id="PS50110"/>
    </source>
</evidence>
<dbReference type="FunFam" id="3.40.50.2300:FF:000001">
    <property type="entry name" value="DNA-binding response regulator PhoB"/>
    <property type="match status" value="1"/>
</dbReference>
<keyword evidence="2 8" id="KW-0597">Phosphoprotein</keyword>
<dbReference type="CDD" id="cd00383">
    <property type="entry name" value="trans_reg_C"/>
    <property type="match status" value="1"/>
</dbReference>
<comment type="function">
    <text evidence="7">May play the central regulatory role in sporulation. It may be an element of the effector pathway responsible for the activation of sporulation genes in response to nutritional stress. Spo0A may act in concert with spo0H (a sigma factor) to control the expression of some genes that are critical to the sporulation process.</text>
</comment>
<dbReference type="InterPro" id="IPR039420">
    <property type="entry name" value="WalR-like"/>
</dbReference>
<evidence type="ECO:0000259" key="11">
    <source>
        <dbReference type="PROSITE" id="PS51755"/>
    </source>
</evidence>
<dbReference type="GO" id="GO:0000156">
    <property type="term" value="F:phosphorelay response regulator activity"/>
    <property type="evidence" value="ECO:0007669"/>
    <property type="project" value="TreeGrafter"/>
</dbReference>
<evidence type="ECO:0000313" key="13">
    <source>
        <dbReference type="Proteomes" id="UP000192731"/>
    </source>
</evidence>
<dbReference type="Pfam" id="PF00486">
    <property type="entry name" value="Trans_reg_C"/>
    <property type="match status" value="1"/>
</dbReference>
<dbReference type="EMBL" id="FWWT01000008">
    <property type="protein sequence ID" value="SMB82917.1"/>
    <property type="molecule type" value="Genomic_DNA"/>
</dbReference>
<evidence type="ECO:0000256" key="3">
    <source>
        <dbReference type="ARBA" id="ARBA00023012"/>
    </source>
</evidence>
<dbReference type="PROSITE" id="PS51755">
    <property type="entry name" value="OMPR_PHOB"/>
    <property type="match status" value="1"/>
</dbReference>
<dbReference type="STRING" id="656914.SAMN00017405_0979"/>
<feature type="domain" description="OmpR/PhoB-type" evidence="11">
    <location>
        <begin position="127"/>
        <end position="226"/>
    </location>
</feature>
<dbReference type="InterPro" id="IPR001789">
    <property type="entry name" value="Sig_transdc_resp-reg_receiver"/>
</dbReference>
<dbReference type="OrthoDB" id="9790442at2"/>
<dbReference type="Proteomes" id="UP000192731">
    <property type="component" value="Unassembled WGS sequence"/>
</dbReference>
<dbReference type="InterPro" id="IPR011006">
    <property type="entry name" value="CheY-like_superfamily"/>
</dbReference>
<evidence type="ECO:0000256" key="8">
    <source>
        <dbReference type="PROSITE-ProRule" id="PRU00169"/>
    </source>
</evidence>
<dbReference type="SUPFAM" id="SSF52172">
    <property type="entry name" value="CheY-like"/>
    <property type="match status" value="1"/>
</dbReference>
<evidence type="ECO:0000256" key="7">
    <source>
        <dbReference type="ARBA" id="ARBA00024867"/>
    </source>
</evidence>
<dbReference type="CDD" id="cd17574">
    <property type="entry name" value="REC_OmpR"/>
    <property type="match status" value="1"/>
</dbReference>
<sequence length="229" mass="26462">MKKILIIEDEPAISRVLKLYLEKEKYQVFQEFNGDEAVQKFASLDPDLVLLDIMLPNKDGWSILEDIRQKSSCPVIMLSALGQIDNKLKGLKNGADDYITKPFIAEEVIERVRAVLRRSAHEFMDNEDIRYFGNLKVDFKSHRIFHQGLELTFIPRDLSLIIFFAKHPNQTFTREQLIDNVWGIDFEGSDRAVDLAIKRIRNILKNWASSEGTIKTIRGLGYQFCVKGK</sequence>
<keyword evidence="13" id="KW-1185">Reference proteome</keyword>
<evidence type="ECO:0000256" key="4">
    <source>
        <dbReference type="ARBA" id="ARBA00023015"/>
    </source>
</evidence>
<dbReference type="InterPro" id="IPR001867">
    <property type="entry name" value="OmpR/PhoB-type_DNA-bd"/>
</dbReference>
<keyword evidence="5 9" id="KW-0238">DNA-binding</keyword>
<dbReference type="RefSeq" id="WP_084052225.1">
    <property type="nucleotide sequence ID" value="NZ_FWWT01000008.1"/>
</dbReference>
<dbReference type="GO" id="GO:0005829">
    <property type="term" value="C:cytosol"/>
    <property type="evidence" value="ECO:0007669"/>
    <property type="project" value="TreeGrafter"/>
</dbReference>
<evidence type="ECO:0000256" key="2">
    <source>
        <dbReference type="ARBA" id="ARBA00022553"/>
    </source>
</evidence>
<dbReference type="GO" id="GO:0006355">
    <property type="term" value="P:regulation of DNA-templated transcription"/>
    <property type="evidence" value="ECO:0007669"/>
    <property type="project" value="InterPro"/>
</dbReference>
<evidence type="ECO:0000313" key="12">
    <source>
        <dbReference type="EMBL" id="SMB82917.1"/>
    </source>
</evidence>
<dbReference type="Gene3D" id="1.10.10.10">
    <property type="entry name" value="Winged helix-like DNA-binding domain superfamily/Winged helix DNA-binding domain"/>
    <property type="match status" value="1"/>
</dbReference>
<dbReference type="InterPro" id="IPR036388">
    <property type="entry name" value="WH-like_DNA-bd_sf"/>
</dbReference>
<dbReference type="SMART" id="SM00862">
    <property type="entry name" value="Trans_reg_C"/>
    <property type="match status" value="1"/>
</dbReference>
<dbReference type="PANTHER" id="PTHR48111:SF1">
    <property type="entry name" value="TWO-COMPONENT RESPONSE REGULATOR ORR33"/>
    <property type="match status" value="1"/>
</dbReference>
<evidence type="ECO:0000256" key="6">
    <source>
        <dbReference type="ARBA" id="ARBA00023163"/>
    </source>
</evidence>
<dbReference type="AlphaFoldDB" id="A0A1W1UPA6"/>
<dbReference type="Gene3D" id="3.40.50.2300">
    <property type="match status" value="1"/>
</dbReference>
<protein>
    <recommendedName>
        <fullName evidence="1">Stage 0 sporulation protein A homolog</fullName>
    </recommendedName>
</protein>
<keyword evidence="3" id="KW-0902">Two-component regulatory system</keyword>
<proteinExistence type="predicted"/>
<gene>
    <name evidence="12" type="ORF">SAMN00017405_0979</name>
</gene>
<dbReference type="GO" id="GO:0000976">
    <property type="term" value="F:transcription cis-regulatory region binding"/>
    <property type="evidence" value="ECO:0007669"/>
    <property type="project" value="TreeGrafter"/>
</dbReference>
<feature type="modified residue" description="4-aspartylphosphate" evidence="8">
    <location>
        <position position="52"/>
    </location>
</feature>
<dbReference type="SMART" id="SM00448">
    <property type="entry name" value="REC"/>
    <property type="match status" value="1"/>
</dbReference>
<evidence type="ECO:0000256" key="5">
    <source>
        <dbReference type="ARBA" id="ARBA00023125"/>
    </source>
</evidence>
<feature type="DNA-binding region" description="OmpR/PhoB-type" evidence="9">
    <location>
        <begin position="127"/>
        <end position="226"/>
    </location>
</feature>
<keyword evidence="4" id="KW-0805">Transcription regulation</keyword>
<evidence type="ECO:0000256" key="1">
    <source>
        <dbReference type="ARBA" id="ARBA00018672"/>
    </source>
</evidence>